<organism evidence="1 2">
    <name type="scientific">Sphingobacterium haloxyli</name>
    <dbReference type="NCBI Taxonomy" id="2100533"/>
    <lineage>
        <taxon>Bacteria</taxon>
        <taxon>Pseudomonadati</taxon>
        <taxon>Bacteroidota</taxon>
        <taxon>Sphingobacteriia</taxon>
        <taxon>Sphingobacteriales</taxon>
        <taxon>Sphingobacteriaceae</taxon>
        <taxon>Sphingobacterium</taxon>
    </lineage>
</organism>
<comment type="caution">
    <text evidence="1">The sequence shown here is derived from an EMBL/GenBank/DDBJ whole genome shotgun (WGS) entry which is preliminary data.</text>
</comment>
<evidence type="ECO:0000313" key="1">
    <source>
        <dbReference type="EMBL" id="PRD48366.1"/>
    </source>
</evidence>
<name>A0A2S9J6E9_9SPHI</name>
<dbReference type="Proteomes" id="UP000239711">
    <property type="component" value="Unassembled WGS sequence"/>
</dbReference>
<proteinExistence type="predicted"/>
<accession>A0A2S9J6E9</accession>
<dbReference type="AlphaFoldDB" id="A0A2S9J6E9"/>
<reference evidence="1 2" key="1">
    <citation type="submission" date="2018-02" db="EMBL/GenBank/DDBJ databases">
        <title>The draft genome of Sphingobacterium sp. 5JN-11.</title>
        <authorList>
            <person name="Liu L."/>
            <person name="Li L."/>
            <person name="Liang L."/>
            <person name="Zhang X."/>
            <person name="Wang T."/>
        </authorList>
    </citation>
    <scope>NUCLEOTIDE SEQUENCE [LARGE SCALE GENOMIC DNA]</scope>
    <source>
        <strain evidence="1 2">5JN-11</strain>
    </source>
</reference>
<evidence type="ECO:0000313" key="2">
    <source>
        <dbReference type="Proteomes" id="UP000239711"/>
    </source>
</evidence>
<keyword evidence="2" id="KW-1185">Reference proteome</keyword>
<protein>
    <submittedName>
        <fullName evidence="1">Uncharacterized protein</fullName>
    </submittedName>
</protein>
<dbReference type="EMBL" id="PVBQ01000003">
    <property type="protein sequence ID" value="PRD48366.1"/>
    <property type="molecule type" value="Genomic_DNA"/>
</dbReference>
<gene>
    <name evidence="1" type="ORF">C5745_03955</name>
</gene>
<sequence>MKVFFNHDFRVLFYLKKEPKNSPLKNFDGRNTAKIDMSTYFKIFEAALAFKEGIVQLHDPFLNLQGRLRMFYNCTHSSLVLSQM</sequence>